<feature type="compositionally biased region" description="Low complexity" evidence="1">
    <location>
        <begin position="102"/>
        <end position="116"/>
    </location>
</feature>
<feature type="region of interest" description="Disordered" evidence="1">
    <location>
        <begin position="197"/>
        <end position="302"/>
    </location>
</feature>
<comment type="caution">
    <text evidence="2">The sequence shown here is derived from an EMBL/GenBank/DDBJ whole genome shotgun (WGS) entry which is preliminary data.</text>
</comment>
<protein>
    <submittedName>
        <fullName evidence="2">Uncharacterized protein</fullName>
    </submittedName>
</protein>
<organism evidence="2 3">
    <name type="scientific">Paraconiothyrium brasiliense</name>
    <dbReference type="NCBI Taxonomy" id="300254"/>
    <lineage>
        <taxon>Eukaryota</taxon>
        <taxon>Fungi</taxon>
        <taxon>Dikarya</taxon>
        <taxon>Ascomycota</taxon>
        <taxon>Pezizomycotina</taxon>
        <taxon>Dothideomycetes</taxon>
        <taxon>Pleosporomycetidae</taxon>
        <taxon>Pleosporales</taxon>
        <taxon>Massarineae</taxon>
        <taxon>Didymosphaeriaceae</taxon>
        <taxon>Paraconiothyrium</taxon>
    </lineage>
</organism>
<keyword evidence="3" id="KW-1185">Reference proteome</keyword>
<evidence type="ECO:0000313" key="2">
    <source>
        <dbReference type="EMBL" id="KAL1606676.1"/>
    </source>
</evidence>
<evidence type="ECO:0000313" key="3">
    <source>
        <dbReference type="Proteomes" id="UP001521785"/>
    </source>
</evidence>
<gene>
    <name evidence="2" type="ORF">SLS60_004083</name>
</gene>
<dbReference type="EMBL" id="JAKJXO020000004">
    <property type="protein sequence ID" value="KAL1606676.1"/>
    <property type="molecule type" value="Genomic_DNA"/>
</dbReference>
<feature type="compositionally biased region" description="Basic residues" evidence="1">
    <location>
        <begin position="168"/>
        <end position="180"/>
    </location>
</feature>
<feature type="compositionally biased region" description="Basic and acidic residues" evidence="1">
    <location>
        <begin position="131"/>
        <end position="143"/>
    </location>
</feature>
<reference evidence="2 3" key="1">
    <citation type="submission" date="2024-02" db="EMBL/GenBank/DDBJ databases">
        <title>De novo assembly and annotation of 12 fungi associated with fruit tree decline syndrome in Ontario, Canada.</title>
        <authorList>
            <person name="Sulman M."/>
            <person name="Ellouze W."/>
            <person name="Ilyukhin E."/>
        </authorList>
    </citation>
    <scope>NUCLEOTIDE SEQUENCE [LARGE SCALE GENOMIC DNA]</scope>
    <source>
        <strain evidence="2 3">M42-189</strain>
    </source>
</reference>
<sequence>MPGRCELKFCPFRTDLTEMMQRYYSTARLDERIEGEEMDVDHHTATVAGEVTEWESNETYEGESLIDSKSRSASGEVEDDGSGHDLLADTTLAPSSHTKDTVPSLVSVSPQPSSLQALKHSKPLMSQVSHIKADTGEEEHEKPNQLSVHANEEQLNADPMIPVPGQGFRKRSRKERRNRARRTKLLTELKTRVPQPVSVGTVATSRSPLTPSPPGLPQVSLPPATSISHAGSQRCKRKASGQGDSAHTEMRPAKKRRQRGKKQAEELSAMQRHDLARRAHRAQKRGAVPLKDRMTHPGPMGK</sequence>
<feature type="region of interest" description="Disordered" evidence="1">
    <location>
        <begin position="55"/>
        <end position="180"/>
    </location>
</feature>
<proteinExistence type="predicted"/>
<evidence type="ECO:0000256" key="1">
    <source>
        <dbReference type="SAM" id="MobiDB-lite"/>
    </source>
</evidence>
<name>A0ABR3RQI7_9PLEO</name>
<dbReference type="Proteomes" id="UP001521785">
    <property type="component" value="Unassembled WGS sequence"/>
</dbReference>
<accession>A0ABR3RQI7</accession>